<dbReference type="SMART" id="SM00368">
    <property type="entry name" value="LRR_RI"/>
    <property type="match status" value="3"/>
</dbReference>
<organism evidence="6 7">
    <name type="scientific">Periophthalmus magnuspinnatus</name>
    <dbReference type="NCBI Taxonomy" id="409849"/>
    <lineage>
        <taxon>Eukaryota</taxon>
        <taxon>Metazoa</taxon>
        <taxon>Chordata</taxon>
        <taxon>Craniata</taxon>
        <taxon>Vertebrata</taxon>
        <taxon>Euteleostomi</taxon>
        <taxon>Actinopterygii</taxon>
        <taxon>Neopterygii</taxon>
        <taxon>Teleostei</taxon>
        <taxon>Neoteleostei</taxon>
        <taxon>Acanthomorphata</taxon>
        <taxon>Gobiaria</taxon>
        <taxon>Gobiiformes</taxon>
        <taxon>Gobioidei</taxon>
        <taxon>Gobiidae</taxon>
        <taxon>Oxudercinae</taxon>
        <taxon>Periophthalmus</taxon>
    </lineage>
</organism>
<evidence type="ECO:0000313" key="7">
    <source>
        <dbReference type="Proteomes" id="UP000261520"/>
    </source>
</evidence>
<name>A0A3B3Z646_9GOBI</name>
<evidence type="ECO:0000313" key="6">
    <source>
        <dbReference type="Ensembl" id="ENSPMGP00000000070.1"/>
    </source>
</evidence>
<sequence>MGDLRTVYLSLCRENGVEPQQGILSQLQRGTRLNLSAHSLSGDTCSILSRTLHKNHSVTELLLSDCILSEDTSLKVLDLKGNNLRAAGAEVLGRLLAQNNSLNLVLEWNALGLWDEAFSLFCEGLASNSGLKQLDLRNNQINPQGASELSQAIRRNNSLEMLLRWNNIGLLGGRSLLEALQKNKCLVQLEIAGNNIPSDMVRALEQSTAHNSEQQNAMRENRNRTQVLSKEIQILKEEKGRQFLSLMETIDQQRDEIGRSNCTSLQMAQLQEALNERTSAISSLTALQMAEAALALSEQKNTNMATLLTQTKTEKEKLWEQHKQEKKKELENSVLKESKLLKEIQSLTNNNVQLRDKVEEMEHRCKSQQQHIFELKQQLTNSTAELKIRLAQTEVENVNRHLEESERALQERIFKLEAQRINLEEEVSQAKALCASERVQAQEELSRVRAQLRLEEREQVSSLREKLSSLRCSLQEAQLHASQQKDLISELQARSSQQSLEVDTLRRRIDELQQELSGKEQEKVAEVNKVRVELQEQIGRLETERAAQTGLKERIGALEREMKVQSSNHREALRDKDSEITSLLEKVRLRDVQIQRITEAEAQRANYLQSAILTYVQSSPLGH</sequence>
<evidence type="ECO:0000256" key="1">
    <source>
        <dbReference type="ARBA" id="ARBA00004300"/>
    </source>
</evidence>
<dbReference type="InterPro" id="IPR052116">
    <property type="entry name" value="Centro_Cilium_Assembly"/>
</dbReference>
<dbReference type="Proteomes" id="UP000261520">
    <property type="component" value="Unplaced"/>
</dbReference>
<keyword evidence="4" id="KW-0206">Cytoskeleton</keyword>
<evidence type="ECO:0000256" key="3">
    <source>
        <dbReference type="ARBA" id="ARBA00023054"/>
    </source>
</evidence>
<evidence type="ECO:0000256" key="4">
    <source>
        <dbReference type="ARBA" id="ARBA00023212"/>
    </source>
</evidence>
<dbReference type="PANTHER" id="PTHR23170">
    <property type="entry name" value="NY-REN-58 ANTIGEN"/>
    <property type="match status" value="1"/>
</dbReference>
<dbReference type="InterPro" id="IPR032675">
    <property type="entry name" value="LRR_dom_sf"/>
</dbReference>
<accession>A0A3B3Z646</accession>
<dbReference type="GO" id="GO:0005886">
    <property type="term" value="C:plasma membrane"/>
    <property type="evidence" value="ECO:0007669"/>
    <property type="project" value="TreeGrafter"/>
</dbReference>
<protein>
    <submittedName>
        <fullName evidence="6">Uncharacterized protein</fullName>
    </submittedName>
</protein>
<dbReference type="AlphaFoldDB" id="A0A3B3Z646"/>
<evidence type="ECO:0000256" key="5">
    <source>
        <dbReference type="SAM" id="Coils"/>
    </source>
</evidence>
<proteinExistence type="predicted"/>
<keyword evidence="7" id="KW-1185">Reference proteome</keyword>
<dbReference type="InterPro" id="IPR001611">
    <property type="entry name" value="Leu-rich_rpt"/>
</dbReference>
<keyword evidence="3 5" id="KW-0175">Coiled coil</keyword>
<dbReference type="SUPFAM" id="SSF52047">
    <property type="entry name" value="RNI-like"/>
    <property type="match status" value="1"/>
</dbReference>
<dbReference type="PANTHER" id="PTHR23170:SF3">
    <property type="entry name" value="LEUCINE-RICH REPEAT-CONTAINING PROTEIN 45"/>
    <property type="match status" value="1"/>
</dbReference>
<dbReference type="GO" id="GO:0005813">
    <property type="term" value="C:centrosome"/>
    <property type="evidence" value="ECO:0007669"/>
    <property type="project" value="UniProtKB-SubCell"/>
</dbReference>
<feature type="coiled-coil region" evidence="5">
    <location>
        <begin position="337"/>
        <end position="544"/>
    </location>
</feature>
<comment type="subcellular location">
    <subcellularLocation>
        <location evidence="1">Cytoplasm</location>
        <location evidence="1">Cytoskeleton</location>
        <location evidence="1">Microtubule organizing center</location>
        <location evidence="1">Centrosome</location>
    </subcellularLocation>
</comment>
<reference evidence="6" key="1">
    <citation type="submission" date="2025-08" db="UniProtKB">
        <authorList>
            <consortium name="Ensembl"/>
        </authorList>
    </citation>
    <scope>IDENTIFICATION</scope>
</reference>
<dbReference type="Ensembl" id="ENSPMGT00000000072.1">
    <property type="protein sequence ID" value="ENSPMGP00000000070.1"/>
    <property type="gene ID" value="ENSPMGG00000000065.1"/>
</dbReference>
<dbReference type="STRING" id="409849.ENSPMGP00000000070"/>
<keyword evidence="2" id="KW-0963">Cytoplasm</keyword>
<dbReference type="Gene3D" id="3.80.10.10">
    <property type="entry name" value="Ribonuclease Inhibitor"/>
    <property type="match status" value="1"/>
</dbReference>
<reference evidence="6" key="2">
    <citation type="submission" date="2025-09" db="UniProtKB">
        <authorList>
            <consortium name="Ensembl"/>
        </authorList>
    </citation>
    <scope>IDENTIFICATION</scope>
</reference>
<evidence type="ECO:0000256" key="2">
    <source>
        <dbReference type="ARBA" id="ARBA00022490"/>
    </source>
</evidence>
<dbReference type="Pfam" id="PF13516">
    <property type="entry name" value="LRR_6"/>
    <property type="match status" value="2"/>
</dbReference>